<evidence type="ECO:0000313" key="1">
    <source>
        <dbReference type="EMBL" id="MFD1695211.1"/>
    </source>
</evidence>
<keyword evidence="2" id="KW-1185">Reference proteome</keyword>
<sequence>MLYVCPLSKLPQTVRQVGARRLVTLINADMAVPTPDGIAPEDHLFLGFNDIAAPVNGLLPPGEGHVRDLLGFVGTWDRSTPLVIHCWAGISRSTAGAYITACALNPQADEAALARSLRARAPSATPNPRLVAIADTLLQREGRMIEAIRAIGRGADAFEGTVFAMPLEPIDGEMQR</sequence>
<dbReference type="EMBL" id="JBHUFA010000001">
    <property type="protein sequence ID" value="MFD1695211.1"/>
    <property type="molecule type" value="Genomic_DNA"/>
</dbReference>
<evidence type="ECO:0000313" key="2">
    <source>
        <dbReference type="Proteomes" id="UP001597327"/>
    </source>
</evidence>
<dbReference type="InterPro" id="IPR029021">
    <property type="entry name" value="Prot-tyrosine_phosphatase-like"/>
</dbReference>
<dbReference type="InterPro" id="IPR016130">
    <property type="entry name" value="Tyr_Pase_AS"/>
</dbReference>
<name>A0ABW4JWS9_9HYPH</name>
<protein>
    <submittedName>
        <fullName evidence="1">Tyrosine phosphatase family protein</fullName>
    </submittedName>
</protein>
<organism evidence="1 2">
    <name type="scientific">Roseibium aestuarii</name>
    <dbReference type="NCBI Taxonomy" id="2600299"/>
    <lineage>
        <taxon>Bacteria</taxon>
        <taxon>Pseudomonadati</taxon>
        <taxon>Pseudomonadota</taxon>
        <taxon>Alphaproteobacteria</taxon>
        <taxon>Hyphomicrobiales</taxon>
        <taxon>Stappiaceae</taxon>
        <taxon>Roseibium</taxon>
    </lineage>
</organism>
<comment type="caution">
    <text evidence="1">The sequence shown here is derived from an EMBL/GenBank/DDBJ whole genome shotgun (WGS) entry which is preliminary data.</text>
</comment>
<reference evidence="2" key="1">
    <citation type="journal article" date="2019" name="Int. J. Syst. Evol. Microbiol.">
        <title>The Global Catalogue of Microorganisms (GCM) 10K type strain sequencing project: providing services to taxonomists for standard genome sequencing and annotation.</title>
        <authorList>
            <consortium name="The Broad Institute Genomics Platform"/>
            <consortium name="The Broad Institute Genome Sequencing Center for Infectious Disease"/>
            <person name="Wu L."/>
            <person name="Ma J."/>
        </authorList>
    </citation>
    <scope>NUCLEOTIDE SEQUENCE [LARGE SCALE GENOMIC DNA]</scope>
    <source>
        <strain evidence="2">JCM 3369</strain>
    </source>
</reference>
<dbReference type="PROSITE" id="PS00383">
    <property type="entry name" value="TYR_PHOSPHATASE_1"/>
    <property type="match status" value="1"/>
</dbReference>
<dbReference type="Gene3D" id="3.90.190.10">
    <property type="entry name" value="Protein tyrosine phosphatase superfamily"/>
    <property type="match status" value="1"/>
</dbReference>
<dbReference type="RefSeq" id="WP_149892155.1">
    <property type="nucleotide sequence ID" value="NZ_JBHUFA010000001.1"/>
</dbReference>
<dbReference type="SUPFAM" id="SSF52799">
    <property type="entry name" value="(Phosphotyrosine protein) phosphatases II"/>
    <property type="match status" value="1"/>
</dbReference>
<accession>A0ABW4JWS9</accession>
<gene>
    <name evidence="1" type="ORF">ACFSC7_06760</name>
</gene>
<dbReference type="Proteomes" id="UP001597327">
    <property type="component" value="Unassembled WGS sequence"/>
</dbReference>
<proteinExistence type="predicted"/>